<feature type="compositionally biased region" description="Basic and acidic residues" evidence="1">
    <location>
        <begin position="456"/>
        <end position="465"/>
    </location>
</feature>
<dbReference type="GO" id="GO:2001070">
    <property type="term" value="F:starch binding"/>
    <property type="evidence" value="ECO:0007669"/>
    <property type="project" value="InterPro"/>
</dbReference>
<dbReference type="InterPro" id="IPR013784">
    <property type="entry name" value="Carb-bd-like_fold"/>
</dbReference>
<gene>
    <name evidence="3" type="ORF">RJT34_22243</name>
</gene>
<sequence>MKALTSSCSKIIVESLVSLSPRVSDRPEFCFSLRSRNDRKGSNFWLLKLVHHKGTFPVHAVPPKDQVDLETAEPHAEQSSESKFVRVAFQLQKDCDFGEQFLVVGDDPMLGSWDPSEALPMTWSDGHVWTVELDMPAGKLIQFKFILKDKGGNTIWQPGSDRTIQTWETKNRISVCEDWGDAALQNIIEESPVDQLQKIIVEPEPQTDELQKKIEEDQLAQSNEESQVVSEVSTFGEILDSPQERLQSSESEISTQSSEEPQVVSEMSTFTKILDSPEERLESNESKVSGDEDTQTNVEEKPLAEPVVQQITVEKPLALVAENIGSSEDLIKSTNAKTNMVQQSEESADGSGNEDMIHDLRHNGNAAPLKNQESTIVESSLFDYEEGLVLVPGLIPLTMPTEEAGPDEVQDKITLDTPSEAFETQEQNLPEFSNEQESNDGAPQEINATTNSEPELLEKEQEEQSHVATMEEGLNYQPDDGYTLQDDIVWGHETVKKFLNKLGLLG</sequence>
<dbReference type="SMART" id="SM01065">
    <property type="entry name" value="CBM_2"/>
    <property type="match status" value="1"/>
</dbReference>
<dbReference type="PANTHER" id="PTHR15048">
    <property type="entry name" value="STARCH-BINDING DOMAIN-CONTAINING PROTEIN 1"/>
    <property type="match status" value="1"/>
</dbReference>
<dbReference type="Gene3D" id="2.60.40.10">
    <property type="entry name" value="Immunoglobulins"/>
    <property type="match status" value="1"/>
</dbReference>
<dbReference type="FunFam" id="2.60.40.10:FF:000552">
    <property type="entry name" value="Related to glucoamylase"/>
    <property type="match status" value="1"/>
</dbReference>
<feature type="compositionally biased region" description="Low complexity" evidence="1">
    <location>
        <begin position="248"/>
        <end position="260"/>
    </location>
</feature>
<dbReference type="InterPro" id="IPR002044">
    <property type="entry name" value="CBM20"/>
</dbReference>
<organism evidence="3 4">
    <name type="scientific">Clitoria ternatea</name>
    <name type="common">Butterfly pea</name>
    <dbReference type="NCBI Taxonomy" id="43366"/>
    <lineage>
        <taxon>Eukaryota</taxon>
        <taxon>Viridiplantae</taxon>
        <taxon>Streptophyta</taxon>
        <taxon>Embryophyta</taxon>
        <taxon>Tracheophyta</taxon>
        <taxon>Spermatophyta</taxon>
        <taxon>Magnoliopsida</taxon>
        <taxon>eudicotyledons</taxon>
        <taxon>Gunneridae</taxon>
        <taxon>Pentapetalae</taxon>
        <taxon>rosids</taxon>
        <taxon>fabids</taxon>
        <taxon>Fabales</taxon>
        <taxon>Fabaceae</taxon>
        <taxon>Papilionoideae</taxon>
        <taxon>50 kb inversion clade</taxon>
        <taxon>NPAAA clade</taxon>
        <taxon>indigoferoid/millettioid clade</taxon>
        <taxon>Phaseoleae</taxon>
        <taxon>Clitoria</taxon>
    </lineage>
</organism>
<feature type="region of interest" description="Disordered" evidence="1">
    <location>
        <begin position="239"/>
        <end position="297"/>
    </location>
</feature>
<name>A0AAN9IWT2_CLITE</name>
<evidence type="ECO:0000313" key="4">
    <source>
        <dbReference type="Proteomes" id="UP001359559"/>
    </source>
</evidence>
<feature type="compositionally biased region" description="Polar residues" evidence="1">
    <location>
        <begin position="422"/>
        <end position="452"/>
    </location>
</feature>
<evidence type="ECO:0000256" key="1">
    <source>
        <dbReference type="SAM" id="MobiDB-lite"/>
    </source>
</evidence>
<feature type="region of interest" description="Disordered" evidence="1">
    <location>
        <begin position="331"/>
        <end position="366"/>
    </location>
</feature>
<dbReference type="GO" id="GO:0016020">
    <property type="term" value="C:membrane"/>
    <property type="evidence" value="ECO:0007669"/>
    <property type="project" value="TreeGrafter"/>
</dbReference>
<comment type="caution">
    <text evidence="3">The sequence shown here is derived from an EMBL/GenBank/DDBJ whole genome shotgun (WGS) entry which is preliminary data.</text>
</comment>
<dbReference type="PROSITE" id="PS51166">
    <property type="entry name" value="CBM20"/>
    <property type="match status" value="1"/>
</dbReference>
<feature type="domain" description="CBM20" evidence="2">
    <location>
        <begin position="79"/>
        <end position="181"/>
    </location>
</feature>
<dbReference type="EMBL" id="JAYKXN010000005">
    <property type="protein sequence ID" value="KAK7286899.1"/>
    <property type="molecule type" value="Genomic_DNA"/>
</dbReference>
<dbReference type="SUPFAM" id="SSF49452">
    <property type="entry name" value="Starch-binding domain-like"/>
    <property type="match status" value="1"/>
</dbReference>
<feature type="compositionally biased region" description="Basic and acidic residues" evidence="1">
    <location>
        <begin position="275"/>
        <end position="290"/>
    </location>
</feature>
<protein>
    <recommendedName>
        <fullName evidence="2">CBM20 domain-containing protein</fullName>
    </recommendedName>
</protein>
<dbReference type="Pfam" id="PF00686">
    <property type="entry name" value="CBM_20"/>
    <property type="match status" value="1"/>
</dbReference>
<dbReference type="CDD" id="cd05467">
    <property type="entry name" value="CBM20"/>
    <property type="match status" value="1"/>
</dbReference>
<dbReference type="PANTHER" id="PTHR15048:SF0">
    <property type="entry name" value="STARCH-BINDING DOMAIN-CONTAINING PROTEIN 1"/>
    <property type="match status" value="1"/>
</dbReference>
<keyword evidence="4" id="KW-1185">Reference proteome</keyword>
<reference evidence="3 4" key="1">
    <citation type="submission" date="2024-01" db="EMBL/GenBank/DDBJ databases">
        <title>The genomes of 5 underutilized Papilionoideae crops provide insights into root nodulation and disease resistance.</title>
        <authorList>
            <person name="Yuan L."/>
        </authorList>
    </citation>
    <scope>NUCLEOTIDE SEQUENCE [LARGE SCALE GENOMIC DNA]</scope>
    <source>
        <strain evidence="3">LY-2023</strain>
        <tissue evidence="3">Leaf</tissue>
    </source>
</reference>
<evidence type="ECO:0000313" key="3">
    <source>
        <dbReference type="EMBL" id="KAK7286899.1"/>
    </source>
</evidence>
<dbReference type="InterPro" id="IPR013783">
    <property type="entry name" value="Ig-like_fold"/>
</dbReference>
<feature type="compositionally biased region" description="Polar residues" evidence="1">
    <location>
        <begin position="332"/>
        <end position="345"/>
    </location>
</feature>
<accession>A0AAN9IWT2</accession>
<dbReference type="Proteomes" id="UP001359559">
    <property type="component" value="Unassembled WGS sequence"/>
</dbReference>
<feature type="region of interest" description="Disordered" evidence="1">
    <location>
        <begin position="414"/>
        <end position="479"/>
    </location>
</feature>
<dbReference type="AlphaFoldDB" id="A0AAN9IWT2"/>
<proteinExistence type="predicted"/>
<evidence type="ECO:0000259" key="2">
    <source>
        <dbReference type="PROSITE" id="PS51166"/>
    </source>
</evidence>